<dbReference type="Pfam" id="PF07729">
    <property type="entry name" value="FCD"/>
    <property type="match status" value="1"/>
</dbReference>
<keyword evidence="1" id="KW-0805">Transcription regulation</keyword>
<organism evidence="5 6">
    <name type="scientific">Nocardioides bruguierae</name>
    <dbReference type="NCBI Taxonomy" id="2945102"/>
    <lineage>
        <taxon>Bacteria</taxon>
        <taxon>Bacillati</taxon>
        <taxon>Actinomycetota</taxon>
        <taxon>Actinomycetes</taxon>
        <taxon>Propionibacteriales</taxon>
        <taxon>Nocardioidaceae</taxon>
        <taxon>Nocardioides</taxon>
    </lineage>
</organism>
<dbReference type="InterPro" id="IPR036388">
    <property type="entry name" value="WH-like_DNA-bd_sf"/>
</dbReference>
<dbReference type="RefSeq" id="WP_250828676.1">
    <property type="nucleotide sequence ID" value="NZ_JAMOIL010000036.1"/>
</dbReference>
<proteinExistence type="predicted"/>
<name>A0A9X2DAR3_9ACTN</name>
<dbReference type="InterPro" id="IPR036390">
    <property type="entry name" value="WH_DNA-bd_sf"/>
</dbReference>
<dbReference type="InterPro" id="IPR000524">
    <property type="entry name" value="Tscrpt_reg_HTH_GntR"/>
</dbReference>
<dbReference type="PANTHER" id="PTHR43537:SF5">
    <property type="entry name" value="UXU OPERON TRANSCRIPTIONAL REGULATOR"/>
    <property type="match status" value="1"/>
</dbReference>
<dbReference type="InterPro" id="IPR008920">
    <property type="entry name" value="TF_FadR/GntR_C"/>
</dbReference>
<keyword evidence="2" id="KW-0238">DNA-binding</keyword>
<protein>
    <submittedName>
        <fullName evidence="5">GntR family transcriptional regulator</fullName>
    </submittedName>
</protein>
<evidence type="ECO:0000256" key="1">
    <source>
        <dbReference type="ARBA" id="ARBA00023015"/>
    </source>
</evidence>
<gene>
    <name evidence="5" type="ORF">M8330_19430</name>
</gene>
<comment type="caution">
    <text evidence="5">The sequence shown here is derived from an EMBL/GenBank/DDBJ whole genome shotgun (WGS) entry which is preliminary data.</text>
</comment>
<dbReference type="GO" id="GO:0003677">
    <property type="term" value="F:DNA binding"/>
    <property type="evidence" value="ECO:0007669"/>
    <property type="project" value="UniProtKB-KW"/>
</dbReference>
<dbReference type="Proteomes" id="UP001139485">
    <property type="component" value="Unassembled WGS sequence"/>
</dbReference>
<feature type="domain" description="HTH gntR-type" evidence="4">
    <location>
        <begin position="2"/>
        <end position="68"/>
    </location>
</feature>
<evidence type="ECO:0000256" key="3">
    <source>
        <dbReference type="ARBA" id="ARBA00023163"/>
    </source>
</evidence>
<evidence type="ECO:0000256" key="2">
    <source>
        <dbReference type="ARBA" id="ARBA00023125"/>
    </source>
</evidence>
<dbReference type="PROSITE" id="PS50949">
    <property type="entry name" value="HTH_GNTR"/>
    <property type="match status" value="1"/>
</dbReference>
<sequence>MASARDTVYETLRVRLTQGHYPPDASLVPQALSEEFSVSRTPVREALGLLERDGLLVATSRGFALRRRSDEEVLEIFEVRAILESSAAEAAALRRSPVDLARLRDLVQRARGSADPAEARIAFNGFHDAVRQAAHNETITGLIRTLTAQVKLAAPWHTEPDDASLRRSLLDHEQVLAAIEDGDGELARTRMLEHLAHDRENRISQLVARAAGGSDR</sequence>
<dbReference type="GO" id="GO:0003700">
    <property type="term" value="F:DNA-binding transcription factor activity"/>
    <property type="evidence" value="ECO:0007669"/>
    <property type="project" value="InterPro"/>
</dbReference>
<accession>A0A9X2DAR3</accession>
<reference evidence="5" key="1">
    <citation type="submission" date="2022-05" db="EMBL/GenBank/DDBJ databases">
        <authorList>
            <person name="Tuo L."/>
        </authorList>
    </citation>
    <scope>NUCLEOTIDE SEQUENCE</scope>
    <source>
        <strain evidence="5">BSK12Z-4</strain>
    </source>
</reference>
<dbReference type="AlphaFoldDB" id="A0A9X2DAR3"/>
<keyword evidence="3" id="KW-0804">Transcription</keyword>
<dbReference type="EMBL" id="JAMOIL010000036">
    <property type="protein sequence ID" value="MCM0622466.1"/>
    <property type="molecule type" value="Genomic_DNA"/>
</dbReference>
<evidence type="ECO:0000313" key="5">
    <source>
        <dbReference type="EMBL" id="MCM0622466.1"/>
    </source>
</evidence>
<dbReference type="Gene3D" id="1.10.10.10">
    <property type="entry name" value="Winged helix-like DNA-binding domain superfamily/Winged helix DNA-binding domain"/>
    <property type="match status" value="1"/>
</dbReference>
<dbReference type="SMART" id="SM00345">
    <property type="entry name" value="HTH_GNTR"/>
    <property type="match status" value="1"/>
</dbReference>
<dbReference type="Pfam" id="PF00392">
    <property type="entry name" value="GntR"/>
    <property type="match status" value="1"/>
</dbReference>
<dbReference type="SMART" id="SM00895">
    <property type="entry name" value="FCD"/>
    <property type="match status" value="1"/>
</dbReference>
<dbReference type="Gene3D" id="1.20.120.530">
    <property type="entry name" value="GntR ligand-binding domain-like"/>
    <property type="match status" value="1"/>
</dbReference>
<evidence type="ECO:0000313" key="6">
    <source>
        <dbReference type="Proteomes" id="UP001139485"/>
    </source>
</evidence>
<keyword evidence="6" id="KW-1185">Reference proteome</keyword>
<dbReference type="SUPFAM" id="SSF48008">
    <property type="entry name" value="GntR ligand-binding domain-like"/>
    <property type="match status" value="1"/>
</dbReference>
<evidence type="ECO:0000259" key="4">
    <source>
        <dbReference type="PROSITE" id="PS50949"/>
    </source>
</evidence>
<dbReference type="InterPro" id="IPR011711">
    <property type="entry name" value="GntR_C"/>
</dbReference>
<dbReference type="SUPFAM" id="SSF46785">
    <property type="entry name" value="Winged helix' DNA-binding domain"/>
    <property type="match status" value="1"/>
</dbReference>
<dbReference type="PANTHER" id="PTHR43537">
    <property type="entry name" value="TRANSCRIPTIONAL REGULATOR, GNTR FAMILY"/>
    <property type="match status" value="1"/>
</dbReference>